<proteinExistence type="predicted"/>
<dbReference type="Gene3D" id="2.30.110.10">
    <property type="entry name" value="Electron Transport, Fmn-binding Protein, Chain A"/>
    <property type="match status" value="1"/>
</dbReference>
<evidence type="ECO:0000313" key="3">
    <source>
        <dbReference type="EMBL" id="PZP03974.1"/>
    </source>
</evidence>
<organism evidence="3 4">
    <name type="scientific">Corynebacterium urealyticum</name>
    <dbReference type="NCBI Taxonomy" id="43771"/>
    <lineage>
        <taxon>Bacteria</taxon>
        <taxon>Bacillati</taxon>
        <taxon>Actinomycetota</taxon>
        <taxon>Actinomycetes</taxon>
        <taxon>Mycobacteriales</taxon>
        <taxon>Corynebacteriaceae</taxon>
        <taxon>Corynebacterium</taxon>
    </lineage>
</organism>
<evidence type="ECO:0000259" key="2">
    <source>
        <dbReference type="Pfam" id="PF01243"/>
    </source>
</evidence>
<dbReference type="InterPro" id="IPR012349">
    <property type="entry name" value="Split_barrel_FMN-bd"/>
</dbReference>
<feature type="domain" description="Pyridoxamine 5'-phosphate oxidase N-terminal" evidence="2">
    <location>
        <begin position="43"/>
        <end position="141"/>
    </location>
</feature>
<evidence type="ECO:0000313" key="4">
    <source>
        <dbReference type="Proteomes" id="UP000249451"/>
    </source>
</evidence>
<comment type="caution">
    <text evidence="3">The sequence shown here is derived from an EMBL/GenBank/DDBJ whole genome shotgun (WGS) entry which is preliminary data.</text>
</comment>
<protein>
    <submittedName>
        <fullName evidence="3">Pyridoxine 5'-phosphate oxidase</fullName>
    </submittedName>
</protein>
<reference evidence="3 4" key="1">
    <citation type="submission" date="2017-11" db="EMBL/GenBank/DDBJ databases">
        <title>Infants hospitalized years apart are colonized by the same room-sourced microbial strains.</title>
        <authorList>
            <person name="Brooks B."/>
            <person name="Olm M.R."/>
            <person name="Firek B.A."/>
            <person name="Baker R."/>
            <person name="Thomas B.C."/>
            <person name="Morowitz M.J."/>
            <person name="Banfield J.F."/>
        </authorList>
    </citation>
    <scope>NUCLEOTIDE SEQUENCE [LARGE SCALE GENOMIC DNA]</scope>
    <source>
        <strain evidence="3">S2_012_000_R3_87</strain>
    </source>
</reference>
<dbReference type="AlphaFoldDB" id="A0A2W5BEV7"/>
<feature type="coiled-coil region" evidence="1">
    <location>
        <begin position="186"/>
        <end position="213"/>
    </location>
</feature>
<dbReference type="PANTHER" id="PTHR42815:SF2">
    <property type="entry name" value="FAD-BINDING, PUTATIVE (AFU_ORTHOLOGUE AFUA_6G07600)-RELATED"/>
    <property type="match status" value="1"/>
</dbReference>
<dbReference type="SUPFAM" id="SSF50475">
    <property type="entry name" value="FMN-binding split barrel"/>
    <property type="match status" value="1"/>
</dbReference>
<accession>A0A2W5BEV7</accession>
<keyword evidence="1" id="KW-0175">Coiled coil</keyword>
<dbReference type="Pfam" id="PF01243">
    <property type="entry name" value="PNPOx_N"/>
    <property type="match status" value="1"/>
</dbReference>
<gene>
    <name evidence="3" type="ORF">DI609_00135</name>
</gene>
<dbReference type="PANTHER" id="PTHR42815">
    <property type="entry name" value="FAD-BINDING, PUTATIVE (AFU_ORTHOLOGUE AFUA_6G07600)-RELATED"/>
    <property type="match status" value="1"/>
</dbReference>
<evidence type="ECO:0000256" key="1">
    <source>
        <dbReference type="SAM" id="Coils"/>
    </source>
</evidence>
<sequence length="219" mass="24563">MTDELTYEKIAYDRFVRARQHSEETQLPGVEQGHADGPFDGLDGKARKLIRSAQHFYISTVTGTGWPYVQHRGGPQGFVHISADGKRLFWPEFHGNNQFVTTGNVDRGGEDGGRVCLFFVDYPLRRRLKVFGHARIVEATDDPGLAEAATTIGGVRLRQPTERIMVVDLVATDANCSKHIQPRWTKAQVDETLGLYRKDIAELKERIQALESQLGDQEG</sequence>
<name>A0A2W5BEV7_9CORY</name>
<dbReference type="EMBL" id="QFNY01000001">
    <property type="protein sequence ID" value="PZP03974.1"/>
    <property type="molecule type" value="Genomic_DNA"/>
</dbReference>
<dbReference type="Proteomes" id="UP000249451">
    <property type="component" value="Unassembled WGS sequence"/>
</dbReference>
<dbReference type="InterPro" id="IPR011576">
    <property type="entry name" value="Pyridox_Oxase_N"/>
</dbReference>